<accession>A0ABP8YKQ3</accession>
<reference evidence="4" key="1">
    <citation type="journal article" date="2019" name="Int. J. Syst. Evol. Microbiol.">
        <title>The Global Catalogue of Microorganisms (GCM) 10K type strain sequencing project: providing services to taxonomists for standard genome sequencing and annotation.</title>
        <authorList>
            <consortium name="The Broad Institute Genomics Platform"/>
            <consortium name="The Broad Institute Genome Sequencing Center for Infectious Disease"/>
            <person name="Wu L."/>
            <person name="Ma J."/>
        </authorList>
    </citation>
    <scope>NUCLEOTIDE SEQUENCE [LARGE SCALE GENOMIC DNA]</scope>
    <source>
        <strain evidence="4">JCM 18532</strain>
    </source>
</reference>
<dbReference type="PROSITE" id="PS51257">
    <property type="entry name" value="PROKAR_LIPOPROTEIN"/>
    <property type="match status" value="1"/>
</dbReference>
<feature type="chain" id="PRO_5045157099" evidence="2">
    <location>
        <begin position="25"/>
        <end position="185"/>
    </location>
</feature>
<evidence type="ECO:0000256" key="1">
    <source>
        <dbReference type="SAM" id="MobiDB-lite"/>
    </source>
</evidence>
<keyword evidence="2" id="KW-0732">Signal</keyword>
<evidence type="ECO:0000256" key="2">
    <source>
        <dbReference type="SAM" id="SignalP"/>
    </source>
</evidence>
<evidence type="ECO:0000313" key="3">
    <source>
        <dbReference type="EMBL" id="GAA4733146.1"/>
    </source>
</evidence>
<feature type="signal peptide" evidence="2">
    <location>
        <begin position="1"/>
        <end position="24"/>
    </location>
</feature>
<evidence type="ECO:0000313" key="4">
    <source>
        <dbReference type="Proteomes" id="UP001499882"/>
    </source>
</evidence>
<dbReference type="EMBL" id="BAABKN010000009">
    <property type="protein sequence ID" value="GAA4733146.1"/>
    <property type="molecule type" value="Genomic_DNA"/>
</dbReference>
<gene>
    <name evidence="3" type="ORF">GCM10023350_15770</name>
</gene>
<name>A0ABP8YKQ3_9ACTN</name>
<sequence>MRRRRRAPGLLLLPALLLSGSGCAVFGSDDVDSGTAEEALLGQRDAVAETARGLVAISHDVLGSEVLESRGGWEGCTGRFPEGYEDFRYTADVRLEAAPGSGEDVAEALRTIAEQSGYAVEEPGSADPDDPVRVTDGSVSASLMDVPDLGTVGDVLIRLSADPCVAVPEDEWQDWMSRKDPGPQI</sequence>
<dbReference type="Proteomes" id="UP001499882">
    <property type="component" value="Unassembled WGS sequence"/>
</dbReference>
<protein>
    <submittedName>
        <fullName evidence="3">Uncharacterized protein</fullName>
    </submittedName>
</protein>
<keyword evidence="4" id="KW-1185">Reference proteome</keyword>
<proteinExistence type="predicted"/>
<dbReference type="RefSeq" id="WP_345526185.1">
    <property type="nucleotide sequence ID" value="NZ_BAABKN010000009.1"/>
</dbReference>
<organism evidence="3 4">
    <name type="scientific">Nocardioides endophyticus</name>
    <dbReference type="NCBI Taxonomy" id="1353775"/>
    <lineage>
        <taxon>Bacteria</taxon>
        <taxon>Bacillati</taxon>
        <taxon>Actinomycetota</taxon>
        <taxon>Actinomycetes</taxon>
        <taxon>Propionibacteriales</taxon>
        <taxon>Nocardioidaceae</taxon>
        <taxon>Nocardioides</taxon>
    </lineage>
</organism>
<comment type="caution">
    <text evidence="3">The sequence shown here is derived from an EMBL/GenBank/DDBJ whole genome shotgun (WGS) entry which is preliminary data.</text>
</comment>
<feature type="region of interest" description="Disordered" evidence="1">
    <location>
        <begin position="119"/>
        <end position="139"/>
    </location>
</feature>